<accession>A0ABS2SEN7</accession>
<protein>
    <submittedName>
        <fullName evidence="8">DNA-binding NarL/FixJ family response regulator</fullName>
    </submittedName>
</protein>
<feature type="modified residue" description="4-aspartylphosphate" evidence="5">
    <location>
        <position position="55"/>
    </location>
</feature>
<organism evidence="8 9">
    <name type="scientific">Saccharothrix algeriensis</name>
    <dbReference type="NCBI Taxonomy" id="173560"/>
    <lineage>
        <taxon>Bacteria</taxon>
        <taxon>Bacillati</taxon>
        <taxon>Actinomycetota</taxon>
        <taxon>Actinomycetes</taxon>
        <taxon>Pseudonocardiales</taxon>
        <taxon>Pseudonocardiaceae</taxon>
        <taxon>Saccharothrix</taxon>
    </lineage>
</organism>
<keyword evidence="4" id="KW-0804">Transcription</keyword>
<dbReference type="Proteomes" id="UP001195724">
    <property type="component" value="Unassembled WGS sequence"/>
</dbReference>
<proteinExistence type="predicted"/>
<evidence type="ECO:0000256" key="1">
    <source>
        <dbReference type="ARBA" id="ARBA00022553"/>
    </source>
</evidence>
<dbReference type="SUPFAM" id="SSF46894">
    <property type="entry name" value="C-terminal effector domain of the bipartite response regulators"/>
    <property type="match status" value="1"/>
</dbReference>
<dbReference type="SUPFAM" id="SSF52172">
    <property type="entry name" value="CheY-like"/>
    <property type="match status" value="1"/>
</dbReference>
<gene>
    <name evidence="8" type="ORF">JOE68_005558</name>
</gene>
<evidence type="ECO:0000256" key="3">
    <source>
        <dbReference type="ARBA" id="ARBA00023125"/>
    </source>
</evidence>
<evidence type="ECO:0000256" key="5">
    <source>
        <dbReference type="PROSITE-ProRule" id="PRU00169"/>
    </source>
</evidence>
<dbReference type="InterPro" id="IPR011006">
    <property type="entry name" value="CheY-like_superfamily"/>
</dbReference>
<dbReference type="EMBL" id="JAFBCL010000001">
    <property type="protein sequence ID" value="MBM7814693.1"/>
    <property type="molecule type" value="Genomic_DNA"/>
</dbReference>
<evidence type="ECO:0000256" key="2">
    <source>
        <dbReference type="ARBA" id="ARBA00023015"/>
    </source>
</evidence>
<keyword evidence="3 8" id="KW-0238">DNA-binding</keyword>
<dbReference type="InterPro" id="IPR000792">
    <property type="entry name" value="Tscrpt_reg_LuxR_C"/>
</dbReference>
<evidence type="ECO:0000313" key="8">
    <source>
        <dbReference type="EMBL" id="MBM7814693.1"/>
    </source>
</evidence>
<feature type="domain" description="HTH luxR-type" evidence="6">
    <location>
        <begin position="150"/>
        <end position="215"/>
    </location>
</feature>
<dbReference type="PANTHER" id="PTHR43214">
    <property type="entry name" value="TWO-COMPONENT RESPONSE REGULATOR"/>
    <property type="match status" value="1"/>
</dbReference>
<dbReference type="CDD" id="cd06170">
    <property type="entry name" value="LuxR_C_like"/>
    <property type="match status" value="1"/>
</dbReference>
<feature type="domain" description="Response regulatory" evidence="7">
    <location>
        <begin position="4"/>
        <end position="123"/>
    </location>
</feature>
<dbReference type="CDD" id="cd17535">
    <property type="entry name" value="REC_NarL-like"/>
    <property type="match status" value="1"/>
</dbReference>
<name>A0ABS2SEN7_9PSEU</name>
<dbReference type="SMART" id="SM00448">
    <property type="entry name" value="REC"/>
    <property type="match status" value="1"/>
</dbReference>
<sequence>MRTTVLIVDDQTMVRQSFRAVLAAQPDIEVVGEAGNGADAMRACAQHRPEVVLMDVRMPVMDGLEATRRILGDPEAVGATRVLMLTTFDVDEYVYGALRAGASGFLLKDAPLDDLVNAVRVVAAGNALFAPAVTRRLVAEFAARRPDRVAPDRAHRLTQQERKVLRLVARGMSNTEIAAALVIVEQTAKTHVSRVFAKLGVRSRAQAVVAAYEMGLVVPGE</sequence>
<dbReference type="PROSITE" id="PS50110">
    <property type="entry name" value="RESPONSE_REGULATORY"/>
    <property type="match status" value="1"/>
</dbReference>
<evidence type="ECO:0000256" key="4">
    <source>
        <dbReference type="ARBA" id="ARBA00023163"/>
    </source>
</evidence>
<dbReference type="PROSITE" id="PS50043">
    <property type="entry name" value="HTH_LUXR_2"/>
    <property type="match status" value="1"/>
</dbReference>
<dbReference type="GO" id="GO:0003677">
    <property type="term" value="F:DNA binding"/>
    <property type="evidence" value="ECO:0007669"/>
    <property type="project" value="UniProtKB-KW"/>
</dbReference>
<dbReference type="Pfam" id="PF00072">
    <property type="entry name" value="Response_reg"/>
    <property type="match status" value="1"/>
</dbReference>
<keyword evidence="9" id="KW-1185">Reference proteome</keyword>
<evidence type="ECO:0000313" key="9">
    <source>
        <dbReference type="Proteomes" id="UP001195724"/>
    </source>
</evidence>
<dbReference type="Gene3D" id="3.40.50.2300">
    <property type="match status" value="1"/>
</dbReference>
<keyword evidence="2" id="KW-0805">Transcription regulation</keyword>
<dbReference type="InterPro" id="IPR058245">
    <property type="entry name" value="NreC/VraR/RcsB-like_REC"/>
</dbReference>
<keyword evidence="1 5" id="KW-0597">Phosphoprotein</keyword>
<dbReference type="InterPro" id="IPR001789">
    <property type="entry name" value="Sig_transdc_resp-reg_receiver"/>
</dbReference>
<dbReference type="RefSeq" id="WP_204845307.1">
    <property type="nucleotide sequence ID" value="NZ_JAFBCL010000001.1"/>
</dbReference>
<comment type="caution">
    <text evidence="8">The sequence shown here is derived from an EMBL/GenBank/DDBJ whole genome shotgun (WGS) entry which is preliminary data.</text>
</comment>
<dbReference type="SMART" id="SM00421">
    <property type="entry name" value="HTH_LUXR"/>
    <property type="match status" value="1"/>
</dbReference>
<dbReference type="Pfam" id="PF00196">
    <property type="entry name" value="GerE"/>
    <property type="match status" value="1"/>
</dbReference>
<reference evidence="8 9" key="1">
    <citation type="submission" date="2021-01" db="EMBL/GenBank/DDBJ databases">
        <title>Sequencing the genomes of 1000 actinobacteria strains.</title>
        <authorList>
            <person name="Klenk H.-P."/>
        </authorList>
    </citation>
    <scope>NUCLEOTIDE SEQUENCE [LARGE SCALE GENOMIC DNA]</scope>
    <source>
        <strain evidence="8 9">DSM 44581</strain>
    </source>
</reference>
<dbReference type="InterPro" id="IPR016032">
    <property type="entry name" value="Sig_transdc_resp-reg_C-effctor"/>
</dbReference>
<dbReference type="InterPro" id="IPR039420">
    <property type="entry name" value="WalR-like"/>
</dbReference>
<dbReference type="PANTHER" id="PTHR43214:SF24">
    <property type="entry name" value="TRANSCRIPTIONAL REGULATORY PROTEIN NARL-RELATED"/>
    <property type="match status" value="1"/>
</dbReference>
<evidence type="ECO:0000259" key="7">
    <source>
        <dbReference type="PROSITE" id="PS50110"/>
    </source>
</evidence>
<evidence type="ECO:0000259" key="6">
    <source>
        <dbReference type="PROSITE" id="PS50043"/>
    </source>
</evidence>
<dbReference type="PRINTS" id="PR00038">
    <property type="entry name" value="HTHLUXR"/>
</dbReference>